<proteinExistence type="predicted"/>
<evidence type="ECO:0000313" key="2">
    <source>
        <dbReference type="Proteomes" id="UP000323597"/>
    </source>
</evidence>
<reference evidence="1 2" key="1">
    <citation type="submission" date="2019-07" db="EMBL/GenBank/DDBJ databases">
        <title>WGS assembly of Gossypium mustelinum.</title>
        <authorList>
            <person name="Chen Z.J."/>
            <person name="Sreedasyam A."/>
            <person name="Ando A."/>
            <person name="Song Q."/>
            <person name="De L."/>
            <person name="Hulse-Kemp A."/>
            <person name="Ding M."/>
            <person name="Ye W."/>
            <person name="Kirkbride R."/>
            <person name="Jenkins J."/>
            <person name="Plott C."/>
            <person name="Lovell J."/>
            <person name="Lin Y.-M."/>
            <person name="Vaughn R."/>
            <person name="Liu B."/>
            <person name="Li W."/>
            <person name="Simpson S."/>
            <person name="Scheffler B."/>
            <person name="Saski C."/>
            <person name="Grover C."/>
            <person name="Hu G."/>
            <person name="Conover J."/>
            <person name="Carlson J."/>
            <person name="Shu S."/>
            <person name="Boston L."/>
            <person name="Williams M."/>
            <person name="Peterson D."/>
            <person name="Mcgee K."/>
            <person name="Jones D."/>
            <person name="Wendel J."/>
            <person name="Stelly D."/>
            <person name="Grimwood J."/>
            <person name="Schmutz J."/>
        </authorList>
    </citation>
    <scope>NUCLEOTIDE SEQUENCE [LARGE SCALE GENOMIC DNA]</scope>
    <source>
        <strain evidence="1">1408120.09</strain>
    </source>
</reference>
<dbReference type="AlphaFoldDB" id="A0A5D2ZVB7"/>
<name>A0A5D2ZVB7_GOSMU</name>
<accession>A0A5D2ZVB7</accession>
<dbReference type="Proteomes" id="UP000323597">
    <property type="component" value="Chromosome A03"/>
</dbReference>
<protein>
    <submittedName>
        <fullName evidence="1">Uncharacterized protein</fullName>
    </submittedName>
</protein>
<organism evidence="1 2">
    <name type="scientific">Gossypium mustelinum</name>
    <name type="common">Cotton</name>
    <name type="synonym">Gossypium caicoense</name>
    <dbReference type="NCBI Taxonomy" id="34275"/>
    <lineage>
        <taxon>Eukaryota</taxon>
        <taxon>Viridiplantae</taxon>
        <taxon>Streptophyta</taxon>
        <taxon>Embryophyta</taxon>
        <taxon>Tracheophyta</taxon>
        <taxon>Spermatophyta</taxon>
        <taxon>Magnoliopsida</taxon>
        <taxon>eudicotyledons</taxon>
        <taxon>Gunneridae</taxon>
        <taxon>Pentapetalae</taxon>
        <taxon>rosids</taxon>
        <taxon>malvids</taxon>
        <taxon>Malvales</taxon>
        <taxon>Malvaceae</taxon>
        <taxon>Malvoideae</taxon>
        <taxon>Gossypium</taxon>
    </lineage>
</organism>
<gene>
    <name evidence="1" type="ORF">E1A91_A03G057900v1</name>
</gene>
<keyword evidence="2" id="KW-1185">Reference proteome</keyword>
<dbReference type="EMBL" id="CM017638">
    <property type="protein sequence ID" value="TYJ41989.1"/>
    <property type="molecule type" value="Genomic_DNA"/>
</dbReference>
<sequence>MKWLLKKFLFVLDNVNQLNFTSVSLGKLLGYEGVEVINPEGGKEDAEAEAQKGRWKQEVYTFVTMLFRCLLNRCSSSCVAPYV</sequence>
<evidence type="ECO:0000313" key="1">
    <source>
        <dbReference type="EMBL" id="TYJ41989.1"/>
    </source>
</evidence>